<organism evidence="2 3">
    <name type="scientific">Paenibacillus endophyticus</name>
    <dbReference type="NCBI Taxonomy" id="1294268"/>
    <lineage>
        <taxon>Bacteria</taxon>
        <taxon>Bacillati</taxon>
        <taxon>Bacillota</taxon>
        <taxon>Bacilli</taxon>
        <taxon>Bacillales</taxon>
        <taxon>Paenibacillaceae</taxon>
        <taxon>Paenibacillus</taxon>
    </lineage>
</organism>
<accession>A0A7W5GDW5</accession>
<keyword evidence="2" id="KW-0378">Hydrolase</keyword>
<dbReference type="NCBIfam" id="NF005300">
    <property type="entry name" value="PRK06828.1"/>
    <property type="match status" value="1"/>
</dbReference>
<dbReference type="Proteomes" id="UP000518605">
    <property type="component" value="Unassembled WGS sequence"/>
</dbReference>
<dbReference type="EC" id="3.5.1.4" evidence="2"/>
<dbReference type="Pfam" id="PF01425">
    <property type="entry name" value="Amidase"/>
    <property type="match status" value="1"/>
</dbReference>
<feature type="domain" description="Amidase" evidence="1">
    <location>
        <begin position="30"/>
        <end position="417"/>
    </location>
</feature>
<dbReference type="PANTHER" id="PTHR42678:SF34">
    <property type="entry name" value="OS04G0183300 PROTEIN"/>
    <property type="match status" value="1"/>
</dbReference>
<keyword evidence="3" id="KW-1185">Reference proteome</keyword>
<dbReference type="Gene3D" id="3.90.1300.10">
    <property type="entry name" value="Amidase signature (AS) domain"/>
    <property type="match status" value="1"/>
</dbReference>
<dbReference type="PANTHER" id="PTHR42678">
    <property type="entry name" value="AMIDASE"/>
    <property type="match status" value="1"/>
</dbReference>
<sequence>MRINKQDWIIEADIISMQKAMEEGWLSSEELVQLYMERIAIQDTVLRSILEVNPDALDIAKSLDRERSANKVRGLLHGIPILLKDNIDTRDLMHTSAGSVALASSIAASDSGVAAKLRAAGAVLLGKTNMTEWANFMSGSMWAGYSSRGGLTLNPYGPGELFIGGSSSGSAAAVAANLGAAAIGTETSGSIVSPASQTSLVGIKPTIGLVSRAGIIPITASQDTAGPMARTVTDAAILLGAIVGADERDEVTLTGAEHGFSDYTVFLDEEYMKQARIGIPRFYYKDLDEERLAVIEAAIADLKEAGAVIIDPVELACEQVEWDWHVLRYEFKKYVNDYLGSLAASVPVHSLAELIAYNNEHAEIALKYGQDTLISSEETSGTLTEQEYVDSLRQNKELAGKRGLDAALEEYRLDALLFLGDESGDDLAARAGYPVITVPGGYAEHGITAEEGYVTKGPQGITFIGTAFSEPTLIKLAYGYEQATKHRFPPQERASFKSSL</sequence>
<dbReference type="InterPro" id="IPR023631">
    <property type="entry name" value="Amidase_dom"/>
</dbReference>
<reference evidence="2 3" key="1">
    <citation type="submission" date="2020-08" db="EMBL/GenBank/DDBJ databases">
        <title>Genomic Encyclopedia of Type Strains, Phase III (KMG-III): the genomes of soil and plant-associated and newly described type strains.</title>
        <authorList>
            <person name="Whitman W."/>
        </authorList>
    </citation>
    <scope>NUCLEOTIDE SEQUENCE [LARGE SCALE GENOMIC DNA]</scope>
    <source>
        <strain evidence="2 3">CECT 8234</strain>
    </source>
</reference>
<dbReference type="RefSeq" id="WP_183570273.1">
    <property type="nucleotide sequence ID" value="NZ_CBCSLB010000024.1"/>
</dbReference>
<dbReference type="AlphaFoldDB" id="A0A7W5GDW5"/>
<evidence type="ECO:0000259" key="1">
    <source>
        <dbReference type="Pfam" id="PF01425"/>
    </source>
</evidence>
<proteinExistence type="predicted"/>
<gene>
    <name evidence="2" type="ORF">FHS16_005625</name>
</gene>
<name>A0A7W5GDW5_9BACL</name>
<dbReference type="EMBL" id="JACHXW010000025">
    <property type="protein sequence ID" value="MBB3155517.1"/>
    <property type="molecule type" value="Genomic_DNA"/>
</dbReference>
<dbReference type="SUPFAM" id="SSF75304">
    <property type="entry name" value="Amidase signature (AS) enzymes"/>
    <property type="match status" value="1"/>
</dbReference>
<dbReference type="InterPro" id="IPR036928">
    <property type="entry name" value="AS_sf"/>
</dbReference>
<comment type="caution">
    <text evidence="2">The sequence shown here is derived from an EMBL/GenBank/DDBJ whole genome shotgun (WGS) entry which is preliminary data.</text>
</comment>
<evidence type="ECO:0000313" key="2">
    <source>
        <dbReference type="EMBL" id="MBB3155517.1"/>
    </source>
</evidence>
<evidence type="ECO:0000313" key="3">
    <source>
        <dbReference type="Proteomes" id="UP000518605"/>
    </source>
</evidence>
<dbReference type="GO" id="GO:0004040">
    <property type="term" value="F:amidase activity"/>
    <property type="evidence" value="ECO:0007669"/>
    <property type="project" value="UniProtKB-EC"/>
</dbReference>
<protein>
    <submittedName>
        <fullName evidence="2">Amidase</fullName>
        <ecNumber evidence="2">3.5.1.4</ecNumber>
    </submittedName>
</protein>